<feature type="region of interest" description="Disordered" evidence="6">
    <location>
        <begin position="300"/>
        <end position="325"/>
    </location>
</feature>
<dbReference type="GO" id="GO:0006364">
    <property type="term" value="P:rRNA processing"/>
    <property type="evidence" value="ECO:0007669"/>
    <property type="project" value="InterPro"/>
</dbReference>
<dbReference type="Pfam" id="PF25121">
    <property type="entry name" value="RRM_ESF1"/>
    <property type="match status" value="1"/>
</dbReference>
<feature type="compositionally biased region" description="Basic and acidic residues" evidence="6">
    <location>
        <begin position="466"/>
        <end position="488"/>
    </location>
</feature>
<proteinExistence type="inferred from homology"/>
<evidence type="ECO:0000256" key="2">
    <source>
        <dbReference type="ARBA" id="ARBA00009087"/>
    </source>
</evidence>
<feature type="domain" description="ESF1 RRM" evidence="8">
    <location>
        <begin position="248"/>
        <end position="393"/>
    </location>
</feature>
<evidence type="ECO:0000259" key="7">
    <source>
        <dbReference type="Pfam" id="PF08159"/>
    </source>
</evidence>
<gene>
    <name evidence="9" type="ORF">APICC_06521</name>
</gene>
<reference evidence="9 10" key="1">
    <citation type="submission" date="2014-07" db="EMBL/GenBank/DDBJ databases">
        <title>Genomic and transcriptomic analysis on Apis cerana provide comprehensive insights into honey bee biology.</title>
        <authorList>
            <person name="Diao Q."/>
            <person name="Sun L."/>
            <person name="Zheng H."/>
            <person name="Zheng H."/>
            <person name="Xu S."/>
            <person name="Wang S."/>
            <person name="Zeng Z."/>
            <person name="Hu F."/>
            <person name="Su S."/>
            <person name="Wu J."/>
        </authorList>
    </citation>
    <scope>NUCLEOTIDE SEQUENCE [LARGE SCALE GENOMIC DNA]</scope>
    <source>
        <tissue evidence="9">Pupae without intestine</tissue>
    </source>
</reference>
<feature type="compositionally biased region" description="Basic and acidic residues" evidence="6">
    <location>
        <begin position="624"/>
        <end position="635"/>
    </location>
</feature>
<evidence type="ECO:0000313" key="10">
    <source>
        <dbReference type="Proteomes" id="UP000242457"/>
    </source>
</evidence>
<name>A0A2A3ECS7_APICC</name>
<evidence type="ECO:0000256" key="1">
    <source>
        <dbReference type="ARBA" id="ARBA00004604"/>
    </source>
</evidence>
<dbReference type="EMBL" id="KZ288282">
    <property type="protein sequence ID" value="PBC29537.1"/>
    <property type="molecule type" value="Genomic_DNA"/>
</dbReference>
<protein>
    <submittedName>
        <fullName evidence="9">ESF1-like protein</fullName>
    </submittedName>
</protein>
<dbReference type="Pfam" id="PF08159">
    <property type="entry name" value="NUC153"/>
    <property type="match status" value="1"/>
</dbReference>
<comment type="similarity">
    <text evidence="2">Belongs to the ESF1 family.</text>
</comment>
<feature type="region of interest" description="Disordered" evidence="6">
    <location>
        <begin position="529"/>
        <end position="654"/>
    </location>
</feature>
<feature type="region of interest" description="Disordered" evidence="6">
    <location>
        <begin position="55"/>
        <end position="130"/>
    </location>
</feature>
<feature type="compositionally biased region" description="Basic residues" evidence="6">
    <location>
        <begin position="642"/>
        <end position="651"/>
    </location>
</feature>
<dbReference type="AlphaFoldDB" id="A0A2A3ECS7"/>
<dbReference type="PANTHER" id="PTHR12202">
    <property type="entry name" value="ESF1 HOMOLOG"/>
    <property type="match status" value="1"/>
</dbReference>
<dbReference type="InterPro" id="IPR056750">
    <property type="entry name" value="RRM_ESF1"/>
</dbReference>
<feature type="compositionally biased region" description="Basic and acidic residues" evidence="6">
    <location>
        <begin position="300"/>
        <end position="316"/>
    </location>
</feature>
<dbReference type="InterPro" id="IPR012580">
    <property type="entry name" value="NUC153"/>
</dbReference>
<keyword evidence="10" id="KW-1185">Reference proteome</keyword>
<dbReference type="OrthoDB" id="431825at2759"/>
<keyword evidence="4" id="KW-0539">Nucleus</keyword>
<feature type="domain" description="NUC153" evidence="7">
    <location>
        <begin position="668"/>
        <end position="695"/>
    </location>
</feature>
<keyword evidence="3 5" id="KW-0175">Coiled coil</keyword>
<dbReference type="GO" id="GO:0005730">
    <property type="term" value="C:nucleolus"/>
    <property type="evidence" value="ECO:0007669"/>
    <property type="project" value="UniProtKB-SubCell"/>
</dbReference>
<evidence type="ECO:0000313" key="9">
    <source>
        <dbReference type="EMBL" id="PBC29537.1"/>
    </source>
</evidence>
<evidence type="ECO:0000256" key="5">
    <source>
        <dbReference type="SAM" id="Coils"/>
    </source>
</evidence>
<feature type="compositionally biased region" description="Basic residues" evidence="6">
    <location>
        <begin position="547"/>
        <end position="561"/>
    </location>
</feature>
<accession>A0A2A3ECS7</accession>
<dbReference type="PANTHER" id="PTHR12202:SF0">
    <property type="entry name" value="ESF1 HOMOLOG"/>
    <property type="match status" value="1"/>
</dbReference>
<feature type="region of interest" description="Disordered" evidence="6">
    <location>
        <begin position="138"/>
        <end position="157"/>
    </location>
</feature>
<evidence type="ECO:0000256" key="4">
    <source>
        <dbReference type="ARBA" id="ARBA00023242"/>
    </source>
</evidence>
<dbReference type="InterPro" id="IPR039754">
    <property type="entry name" value="Esf1"/>
</dbReference>
<dbReference type="GO" id="GO:0003723">
    <property type="term" value="F:RNA binding"/>
    <property type="evidence" value="ECO:0007669"/>
    <property type="project" value="TreeGrafter"/>
</dbReference>
<evidence type="ECO:0000256" key="6">
    <source>
        <dbReference type="SAM" id="MobiDB-lite"/>
    </source>
</evidence>
<feature type="compositionally biased region" description="Basic residues" evidence="6">
    <location>
        <begin position="585"/>
        <end position="594"/>
    </location>
</feature>
<organism evidence="9 10">
    <name type="scientific">Apis cerana cerana</name>
    <name type="common">Oriental honeybee</name>
    <dbReference type="NCBI Taxonomy" id="94128"/>
    <lineage>
        <taxon>Eukaryota</taxon>
        <taxon>Metazoa</taxon>
        <taxon>Ecdysozoa</taxon>
        <taxon>Arthropoda</taxon>
        <taxon>Hexapoda</taxon>
        <taxon>Insecta</taxon>
        <taxon>Pterygota</taxon>
        <taxon>Neoptera</taxon>
        <taxon>Endopterygota</taxon>
        <taxon>Hymenoptera</taxon>
        <taxon>Apocrita</taxon>
        <taxon>Aculeata</taxon>
        <taxon>Apoidea</taxon>
        <taxon>Anthophila</taxon>
        <taxon>Apidae</taxon>
        <taxon>Apis</taxon>
    </lineage>
</organism>
<comment type="subcellular location">
    <subcellularLocation>
        <location evidence="1">Nucleus</location>
        <location evidence="1">Nucleolus</location>
    </subcellularLocation>
</comment>
<dbReference type="STRING" id="94128.A0A2A3ECS7"/>
<evidence type="ECO:0000259" key="8">
    <source>
        <dbReference type="Pfam" id="PF25121"/>
    </source>
</evidence>
<feature type="coiled-coil region" evidence="5">
    <location>
        <begin position="164"/>
        <end position="195"/>
    </location>
</feature>
<dbReference type="Proteomes" id="UP000242457">
    <property type="component" value="Unassembled WGS sequence"/>
</dbReference>
<feature type="compositionally biased region" description="Basic and acidic residues" evidence="6">
    <location>
        <begin position="82"/>
        <end position="117"/>
    </location>
</feature>
<evidence type="ECO:0000256" key="3">
    <source>
        <dbReference type="ARBA" id="ARBA00023054"/>
    </source>
</evidence>
<feature type="region of interest" description="Disordered" evidence="6">
    <location>
        <begin position="455"/>
        <end position="488"/>
    </location>
</feature>
<sequence length="747" mass="88359">MSELLNDERFAYIARDPKFKRIPKTERKVKIDKRFQSMFKDNKFKIQYTIDKRGRPINQTSSENLRKYYDLSSSEEESDEKEYEKSEQNEKKFNEYKKKDKKNEMPQLKERSPKNENEYNDSSDDNFFSSNGELLRIKPQEDIHSEQNNIESDSESDIDDAINVKNLKADLRESKKQLNIRNENESKKLTNKIKEKLKDLSINYARGEGILMTDSSSDEESFEISDEENIEHNWGELDKEAETTNEITHRLALCNMDWDRIRAVDLMVLFNSFLPLGGFISSIIIYPSEFGIQRMKEEELQGPKELTEMDKEKKNEDENDNEEGSAYHMEKLRQYQLNRLKYYYAVIDFDSAETANKIYTECDGTEYESTATKLDLRFIPNDMEFDQTPKEICDKLPQLTKYQPRQFITTALQQVKVNLTWDETNPERIEMAQKLNSGKLNEINETDLQAYLATDSSDNETEEEEQQQKESQKNKIKSEEETNADPVEKYKALLKEIEEKEEAKQKRDVELEFTWGLGTKEKAEKLVQERLKKDQNLTPFEQYLEKRKAKRKAKREERKKHRTEDESDSENSEMLNLDNHEKNNRLSHKKKKTIKSNNSFSSDDEDEEKRKAELELLLMDENEDKQHFNMKKIEENATMTKSKQKRLSKKKNTQDQIIKDNFEVNVQDSRFNALFTSHHFNIDPADPHYRKTKGTEALIKEKLKRRANNNYNEEVPVKESKMQFNTELQTLIKSVKQNTKNISKPIK</sequence>